<comment type="similarity">
    <text evidence="1">Belongs to the cytochrome P450 family.</text>
</comment>
<evidence type="ECO:0000256" key="2">
    <source>
        <dbReference type="ARBA" id="ARBA00022617"/>
    </source>
</evidence>
<dbReference type="PANTHER" id="PTHR24286">
    <property type="entry name" value="CYTOCHROME P450 26"/>
    <property type="match status" value="1"/>
</dbReference>
<accession>A0A8K0MZD8</accession>
<keyword evidence="5" id="KW-0456">Lyase</keyword>
<evidence type="ECO:0000256" key="5">
    <source>
        <dbReference type="ARBA" id="ARBA00023239"/>
    </source>
</evidence>
<organism evidence="7 8">
    <name type="scientific">Cocos nucifera</name>
    <name type="common">Coconut palm</name>
    <dbReference type="NCBI Taxonomy" id="13894"/>
    <lineage>
        <taxon>Eukaryota</taxon>
        <taxon>Viridiplantae</taxon>
        <taxon>Streptophyta</taxon>
        <taxon>Embryophyta</taxon>
        <taxon>Tracheophyta</taxon>
        <taxon>Spermatophyta</taxon>
        <taxon>Magnoliopsida</taxon>
        <taxon>Liliopsida</taxon>
        <taxon>Arecaceae</taxon>
        <taxon>Arecoideae</taxon>
        <taxon>Cocoseae</taxon>
        <taxon>Attaleinae</taxon>
        <taxon>Cocos</taxon>
    </lineage>
</organism>
<dbReference type="GO" id="GO:0016125">
    <property type="term" value="P:sterol metabolic process"/>
    <property type="evidence" value="ECO:0007669"/>
    <property type="project" value="TreeGrafter"/>
</dbReference>
<evidence type="ECO:0000256" key="1">
    <source>
        <dbReference type="ARBA" id="ARBA00010617"/>
    </source>
</evidence>
<evidence type="ECO:0000256" key="4">
    <source>
        <dbReference type="ARBA" id="ARBA00023004"/>
    </source>
</evidence>
<evidence type="ECO:0000256" key="6">
    <source>
        <dbReference type="ARBA" id="ARBA00060657"/>
    </source>
</evidence>
<keyword evidence="2" id="KW-0349">Heme</keyword>
<dbReference type="GO" id="GO:0016705">
    <property type="term" value="F:oxidoreductase activity, acting on paired donors, with incorporation or reduction of molecular oxygen"/>
    <property type="evidence" value="ECO:0007669"/>
    <property type="project" value="InterPro"/>
</dbReference>
<dbReference type="InterPro" id="IPR036396">
    <property type="entry name" value="Cyt_P450_sf"/>
</dbReference>
<dbReference type="CDD" id="cd11071">
    <property type="entry name" value="CYP74"/>
    <property type="match status" value="1"/>
</dbReference>
<reference evidence="7" key="2">
    <citation type="submission" date="2019-07" db="EMBL/GenBank/DDBJ databases">
        <authorList>
            <person name="Yang Y."/>
            <person name="Bocs S."/>
            <person name="Baudouin L."/>
        </authorList>
    </citation>
    <scope>NUCLEOTIDE SEQUENCE</scope>
    <source>
        <tissue evidence="7">Spear leaf of Hainan Tall coconut</tissue>
    </source>
</reference>
<dbReference type="InterPro" id="IPR001128">
    <property type="entry name" value="Cyt_P450"/>
</dbReference>
<keyword evidence="3" id="KW-0479">Metal-binding</keyword>
<reference evidence="7" key="1">
    <citation type="journal article" date="2017" name="Gigascience">
        <title>The genome draft of coconut (Cocos nucifera).</title>
        <authorList>
            <person name="Xiao Y."/>
            <person name="Xu P."/>
            <person name="Fan H."/>
            <person name="Baudouin L."/>
            <person name="Xia W."/>
            <person name="Bocs S."/>
            <person name="Xu J."/>
            <person name="Li Q."/>
            <person name="Guo A."/>
            <person name="Zhou L."/>
            <person name="Li J."/>
            <person name="Wu Y."/>
            <person name="Ma Z."/>
            <person name="Armero A."/>
            <person name="Issali A.E."/>
            <person name="Liu N."/>
            <person name="Peng M."/>
            <person name="Yang Y."/>
        </authorList>
    </citation>
    <scope>NUCLEOTIDE SEQUENCE</scope>
    <source>
        <tissue evidence="7">Spear leaf of Hainan Tall coconut</tissue>
    </source>
</reference>
<evidence type="ECO:0000256" key="3">
    <source>
        <dbReference type="ARBA" id="ARBA00022723"/>
    </source>
</evidence>
<dbReference type="OrthoDB" id="2789670at2759"/>
<dbReference type="Proteomes" id="UP000797356">
    <property type="component" value="Chromosome 3"/>
</dbReference>
<gene>
    <name evidence="7" type="ORF">COCNU_03G015440</name>
</gene>
<dbReference type="GO" id="GO:0016829">
    <property type="term" value="F:lyase activity"/>
    <property type="evidence" value="ECO:0007669"/>
    <property type="project" value="UniProtKB-KW"/>
</dbReference>
<name>A0A8K0MZD8_COCNU</name>
<keyword evidence="8" id="KW-1185">Reference proteome</keyword>
<dbReference type="AlphaFoldDB" id="A0A8K0MZD8"/>
<dbReference type="GO" id="GO:0005506">
    <property type="term" value="F:iron ion binding"/>
    <property type="evidence" value="ECO:0007669"/>
    <property type="project" value="InterPro"/>
</dbReference>
<evidence type="ECO:0000313" key="8">
    <source>
        <dbReference type="Proteomes" id="UP000797356"/>
    </source>
</evidence>
<comment type="caution">
    <text evidence="7">The sequence shown here is derived from an EMBL/GenBank/DDBJ whole genome shotgun (WGS) entry which is preliminary data.</text>
</comment>
<comment type="pathway">
    <text evidence="6">Lipid metabolism; oxylipin biosynthesis.</text>
</comment>
<dbReference type="Gene3D" id="1.10.630.10">
    <property type="entry name" value="Cytochrome P450"/>
    <property type="match status" value="1"/>
</dbReference>
<dbReference type="GO" id="GO:0019752">
    <property type="term" value="P:carboxylic acid metabolic process"/>
    <property type="evidence" value="ECO:0007669"/>
    <property type="project" value="UniProtKB-ARBA"/>
</dbReference>
<dbReference type="PANTHER" id="PTHR24286:SF365">
    <property type="entry name" value="ALLENE OXIDE SYNTHASE 3"/>
    <property type="match status" value="1"/>
</dbReference>
<sequence length="488" mass="54261">MSPTRLASKGSADDYSSSGLPIKPIPGSYGLPFFSPIRDRLDFYYFQGHDDFFQSRVSKYQSTVFRVNVPPGFSMASDPRVVAVLDAKSFPVLFDLSFVDKTDVLTGTYIPSAHLTGGFRPLAYLDPADPRHAALKQLLFDLLAARGPRLIPSFRAAYSALLDSLEAALANSGPADFNTLNEATALNFVCDFLFGSAAPATTAHNKAIKWLFFQLHPLVTLGLPKLVEELFLHTFPLPSFLVRSDYKALVSYFAEAAKPVLDEAEKTRGLSREETLHNLVFAAIFNAYGGVKLSFPRILRRLAESGPDLHSRLAREIRSVVRSEGGAVTVAGLERMELTKSVVWELLRLDPPVEYQYARAKKDLVIESHEAAFRVKKGEMIFGYQPLATRDERVFRKGGEFVADRFVGEEGRKLLKYVYWSNGRETEAAEVGNKQCPGKDVVVMVCRLLLVEFFLRYDSFTADVGMLPLEPKVTVTSFTRASSLDHSS</sequence>
<protein>
    <submittedName>
        <fullName evidence="7">Allene oxide synthase 2</fullName>
    </submittedName>
</protein>
<evidence type="ECO:0000313" key="7">
    <source>
        <dbReference type="EMBL" id="KAG1335425.1"/>
    </source>
</evidence>
<dbReference type="FunFam" id="1.10.630.10:FF:000024">
    <property type="entry name" value="Allene oxide synthase, chloroplastic"/>
    <property type="match status" value="1"/>
</dbReference>
<keyword evidence="4" id="KW-0408">Iron</keyword>
<dbReference type="Pfam" id="PF00067">
    <property type="entry name" value="p450"/>
    <property type="match status" value="1"/>
</dbReference>
<dbReference type="EMBL" id="CM017874">
    <property type="protein sequence ID" value="KAG1335425.1"/>
    <property type="molecule type" value="Genomic_DNA"/>
</dbReference>
<dbReference type="GO" id="GO:0020037">
    <property type="term" value="F:heme binding"/>
    <property type="evidence" value="ECO:0007669"/>
    <property type="project" value="InterPro"/>
</dbReference>
<proteinExistence type="inferred from homology"/>
<dbReference type="SUPFAM" id="SSF48264">
    <property type="entry name" value="Cytochrome P450"/>
    <property type="match status" value="1"/>
</dbReference>
<dbReference type="GO" id="GO:0004497">
    <property type="term" value="F:monooxygenase activity"/>
    <property type="evidence" value="ECO:0007669"/>
    <property type="project" value="InterPro"/>
</dbReference>